<keyword evidence="2" id="KW-1003">Cell membrane</keyword>
<evidence type="ECO:0000256" key="3">
    <source>
        <dbReference type="ARBA" id="ARBA00022692"/>
    </source>
</evidence>
<dbReference type="InterPro" id="IPR050706">
    <property type="entry name" value="Cyclic-di-GMP_PDE-like"/>
</dbReference>
<dbReference type="Pfam" id="PF00563">
    <property type="entry name" value="EAL"/>
    <property type="match status" value="1"/>
</dbReference>
<dbReference type="OrthoDB" id="9787514at2"/>
<evidence type="ECO:0000256" key="1">
    <source>
        <dbReference type="ARBA" id="ARBA00004651"/>
    </source>
</evidence>
<dbReference type="InterPro" id="IPR043128">
    <property type="entry name" value="Rev_trsase/Diguanyl_cyclase"/>
</dbReference>
<dbReference type="CDD" id="cd01949">
    <property type="entry name" value="GGDEF"/>
    <property type="match status" value="1"/>
</dbReference>
<dbReference type="SMART" id="SM00267">
    <property type="entry name" value="GGDEF"/>
    <property type="match status" value="1"/>
</dbReference>
<sequence>MLPGMPAPLRKLVVVLVLLALYVAGGAYSSLLGGGPDEVALFWPAAGVGLAAVLRFGWRISWIVPVGTLLVHLLFDPVPRVFIVWSMASNLAGVLAGAWVVKRQPMDDLLTVRFGLHALAGAVVMSTVGAAIGSAGMLQAGMIGAAQWPGSAARWLLGDLLGATSIAPALMLLLPGRSGQRRRFPASDYAPESERLVWNIALMASYLLMAWGGSLGGNYAMGLVALPLGVMVWSAVRMPPTHTAVAGALTMLLIAGLAGFGIAGYPRARAPLDSVYLLVFLIQVAALPLMLAFAMHQQRVSANVLRHRASVDPLTGLENRNAFEEAVKPEVAAGPPLPMALAYVDLDHLKLINDTASHVAGDELIRGVAGVIAAHMHPDEHLARTGGDEFALLLRNCAPMVAEDRMRALLRAIEGYRCGWDGQMLGTTASAGVVTFMPGQADYAQLLSQADAACFTAKEQGGNRVCLASLAAGELLDRTAAMRWVLRIREALEKHALELHCQSIVPLQPGVLTGRHFEVLLRLRDPRSGERLDPGQFMPAAERFRLGTRIDREVVSRTLEWLEQRPEAAATVDTCAINLSGEAVIDEGFIGWLAERLRRSSFPASRLCFELTETSAVRDLARARRFINQLRELGCRFALDDFGTGFCSFNYLRSLDVDYFKIDGSFVRDMHASPMAEAVVRSINEIAHVLEKKSIAEHTETETERRALQALGVDFAQGYAFDHPRPIDEYFADPPGGRP</sequence>
<evidence type="ECO:0000259" key="8">
    <source>
        <dbReference type="PROSITE" id="PS50887"/>
    </source>
</evidence>
<feature type="domain" description="EAL" evidence="7">
    <location>
        <begin position="481"/>
        <end position="738"/>
    </location>
</feature>
<dbReference type="Pfam" id="PF00990">
    <property type="entry name" value="GGDEF"/>
    <property type="match status" value="1"/>
</dbReference>
<protein>
    <recommendedName>
        <fullName evidence="11">EAL domain-containing protein</fullName>
    </recommendedName>
</protein>
<feature type="transmembrane region" description="Helical" evidence="6">
    <location>
        <begin position="81"/>
        <end position="102"/>
    </location>
</feature>
<dbReference type="InterPro" id="IPR035919">
    <property type="entry name" value="EAL_sf"/>
</dbReference>
<dbReference type="InterPro" id="IPR007895">
    <property type="entry name" value="MASE1"/>
</dbReference>
<evidence type="ECO:0000256" key="5">
    <source>
        <dbReference type="ARBA" id="ARBA00023136"/>
    </source>
</evidence>
<evidence type="ECO:0008006" key="11">
    <source>
        <dbReference type="Google" id="ProtNLM"/>
    </source>
</evidence>
<keyword evidence="4 6" id="KW-1133">Transmembrane helix</keyword>
<name>A0A2P6MCZ0_9GAMM</name>
<dbReference type="PANTHER" id="PTHR33121">
    <property type="entry name" value="CYCLIC DI-GMP PHOSPHODIESTERASE PDEF"/>
    <property type="match status" value="1"/>
</dbReference>
<feature type="transmembrane region" description="Helical" evidence="6">
    <location>
        <begin position="59"/>
        <end position="75"/>
    </location>
</feature>
<dbReference type="SMART" id="SM00052">
    <property type="entry name" value="EAL"/>
    <property type="match status" value="1"/>
</dbReference>
<dbReference type="SUPFAM" id="SSF141868">
    <property type="entry name" value="EAL domain-like"/>
    <property type="match status" value="1"/>
</dbReference>
<comment type="subcellular location">
    <subcellularLocation>
        <location evidence="1">Cell membrane</location>
        <topology evidence="1">Multi-pass membrane protein</topology>
    </subcellularLocation>
</comment>
<evidence type="ECO:0000259" key="7">
    <source>
        <dbReference type="PROSITE" id="PS50883"/>
    </source>
</evidence>
<feature type="transmembrane region" description="Helical" evidence="6">
    <location>
        <begin position="243"/>
        <end position="263"/>
    </location>
</feature>
<feature type="transmembrane region" description="Helical" evidence="6">
    <location>
        <begin position="219"/>
        <end position="236"/>
    </location>
</feature>
<dbReference type="GO" id="GO:0071111">
    <property type="term" value="F:cyclic-guanylate-specific phosphodiesterase activity"/>
    <property type="evidence" value="ECO:0007669"/>
    <property type="project" value="InterPro"/>
</dbReference>
<feature type="transmembrane region" description="Helical" evidence="6">
    <location>
        <begin position="275"/>
        <end position="296"/>
    </location>
</feature>
<keyword evidence="10" id="KW-1185">Reference proteome</keyword>
<feature type="transmembrane region" description="Helical" evidence="6">
    <location>
        <begin position="155"/>
        <end position="175"/>
    </location>
</feature>
<gene>
    <name evidence="9" type="ORF">C6N40_01615</name>
</gene>
<accession>A0A2P6MCZ0</accession>
<dbReference type="CDD" id="cd01948">
    <property type="entry name" value="EAL"/>
    <property type="match status" value="1"/>
</dbReference>
<dbReference type="PANTHER" id="PTHR33121:SF23">
    <property type="entry name" value="CYCLIC DI-GMP PHOSPHODIESTERASE PDEB"/>
    <property type="match status" value="1"/>
</dbReference>
<reference evidence="9 10" key="1">
    <citation type="submission" date="2018-03" db="EMBL/GenBank/DDBJ databases">
        <title>Arenimonas caeni sp. nov., isolated from activated sludge.</title>
        <authorList>
            <person name="Liu H."/>
        </authorList>
    </citation>
    <scope>NUCLEOTIDE SEQUENCE [LARGE SCALE GENOMIC DNA]</scope>
    <source>
        <strain evidence="10">z29</strain>
    </source>
</reference>
<dbReference type="SUPFAM" id="SSF55073">
    <property type="entry name" value="Nucleotide cyclase"/>
    <property type="match status" value="1"/>
</dbReference>
<keyword evidence="3 6" id="KW-0812">Transmembrane</keyword>
<dbReference type="InterPro" id="IPR000160">
    <property type="entry name" value="GGDEF_dom"/>
</dbReference>
<keyword evidence="5 6" id="KW-0472">Membrane</keyword>
<evidence type="ECO:0000256" key="2">
    <source>
        <dbReference type="ARBA" id="ARBA00022475"/>
    </source>
</evidence>
<evidence type="ECO:0000313" key="10">
    <source>
        <dbReference type="Proteomes" id="UP000241736"/>
    </source>
</evidence>
<dbReference type="Gene3D" id="3.20.20.450">
    <property type="entry name" value="EAL domain"/>
    <property type="match status" value="1"/>
</dbReference>
<evidence type="ECO:0000313" key="9">
    <source>
        <dbReference type="EMBL" id="PRH83865.1"/>
    </source>
</evidence>
<dbReference type="Proteomes" id="UP000241736">
    <property type="component" value="Unassembled WGS sequence"/>
</dbReference>
<feature type="domain" description="GGDEF" evidence="8">
    <location>
        <begin position="337"/>
        <end position="470"/>
    </location>
</feature>
<evidence type="ECO:0000256" key="4">
    <source>
        <dbReference type="ARBA" id="ARBA00022989"/>
    </source>
</evidence>
<dbReference type="Pfam" id="PF05231">
    <property type="entry name" value="MASE1"/>
    <property type="match status" value="1"/>
</dbReference>
<dbReference type="Gene3D" id="3.30.70.270">
    <property type="match status" value="1"/>
</dbReference>
<dbReference type="InterPro" id="IPR001633">
    <property type="entry name" value="EAL_dom"/>
</dbReference>
<organism evidence="9 10">
    <name type="scientific">Arenimonas caeni</name>
    <dbReference type="NCBI Taxonomy" id="2058085"/>
    <lineage>
        <taxon>Bacteria</taxon>
        <taxon>Pseudomonadati</taxon>
        <taxon>Pseudomonadota</taxon>
        <taxon>Gammaproteobacteria</taxon>
        <taxon>Lysobacterales</taxon>
        <taxon>Lysobacteraceae</taxon>
        <taxon>Arenimonas</taxon>
    </lineage>
</organism>
<dbReference type="InterPro" id="IPR029787">
    <property type="entry name" value="Nucleotide_cyclase"/>
</dbReference>
<dbReference type="AlphaFoldDB" id="A0A2P6MCZ0"/>
<evidence type="ECO:0000256" key="6">
    <source>
        <dbReference type="SAM" id="Phobius"/>
    </source>
</evidence>
<dbReference type="GO" id="GO:0005886">
    <property type="term" value="C:plasma membrane"/>
    <property type="evidence" value="ECO:0007669"/>
    <property type="project" value="UniProtKB-SubCell"/>
</dbReference>
<feature type="transmembrane region" description="Helical" evidence="6">
    <location>
        <begin position="39"/>
        <end position="54"/>
    </location>
</feature>
<dbReference type="PROSITE" id="PS50887">
    <property type="entry name" value="GGDEF"/>
    <property type="match status" value="1"/>
</dbReference>
<dbReference type="PROSITE" id="PS50883">
    <property type="entry name" value="EAL"/>
    <property type="match status" value="1"/>
</dbReference>
<feature type="transmembrane region" description="Helical" evidence="6">
    <location>
        <begin position="114"/>
        <end position="135"/>
    </location>
</feature>
<proteinExistence type="predicted"/>
<dbReference type="NCBIfam" id="TIGR00254">
    <property type="entry name" value="GGDEF"/>
    <property type="match status" value="1"/>
</dbReference>
<comment type="caution">
    <text evidence="9">The sequence shown here is derived from an EMBL/GenBank/DDBJ whole genome shotgun (WGS) entry which is preliminary data.</text>
</comment>
<dbReference type="EMBL" id="PVLF01000001">
    <property type="protein sequence ID" value="PRH83865.1"/>
    <property type="molecule type" value="Genomic_DNA"/>
</dbReference>